<dbReference type="Proteomes" id="UP001305521">
    <property type="component" value="Chromosome"/>
</dbReference>
<dbReference type="Gene3D" id="3.60.130.10">
    <property type="entry name" value="Clavaminate synthase-like"/>
    <property type="match status" value="1"/>
</dbReference>
<dbReference type="InterPro" id="IPR003819">
    <property type="entry name" value="TauD/TfdA-like"/>
</dbReference>
<evidence type="ECO:0000313" key="7">
    <source>
        <dbReference type="EMBL" id="WPB83771.1"/>
    </source>
</evidence>
<name>A0ABZ0PE39_9PROT</name>
<dbReference type="PANTHER" id="PTHR43779">
    <property type="entry name" value="DIOXYGENASE RV0097-RELATED"/>
    <property type="match status" value="1"/>
</dbReference>
<evidence type="ECO:0000256" key="3">
    <source>
        <dbReference type="ARBA" id="ARBA00022964"/>
    </source>
</evidence>
<feature type="domain" description="TauD/TfdA-like" evidence="6">
    <location>
        <begin position="3"/>
        <end position="273"/>
    </location>
</feature>
<keyword evidence="8" id="KW-1185">Reference proteome</keyword>
<dbReference type="EMBL" id="CP137852">
    <property type="protein sequence ID" value="WPB83771.1"/>
    <property type="molecule type" value="Genomic_DNA"/>
</dbReference>
<proteinExistence type="inferred from homology"/>
<sequence>MIETTPLTPILGARITGIDIARGVDAARMVELRDALDRFSVLVFPDQRIDDAAQIAFSEGFGPLERTRAGAPGAGSPVIILSNVGPDGAITAPTDTQVLNNKANRLWHHDSSFKPVPARASLLSAREIPSAGGDTEFASMRAAFAALDPAEQDALRGRVAIHDFGWSRSRVDPALVTEAERRQHPPVRQALVLEENPHGPALYLGAHARSIEGMDEAESRALIDRLMALATQPAFTYAHTWRPHDLVMWDNRAVLHRATPFATTTERRTMVRTCVAGSAPTLAAAA</sequence>
<evidence type="ECO:0000256" key="4">
    <source>
        <dbReference type="ARBA" id="ARBA00023002"/>
    </source>
</evidence>
<protein>
    <submittedName>
        <fullName evidence="7">TauD/TfdA family dioxygenase</fullName>
        <ecNumber evidence="7">1.14.11.-</ecNumber>
    </submittedName>
</protein>
<dbReference type="RefSeq" id="WP_318647728.1">
    <property type="nucleotide sequence ID" value="NZ_CP137852.1"/>
</dbReference>
<organism evidence="7 8">
    <name type="scientific">Sediminicoccus rosea</name>
    <dbReference type="NCBI Taxonomy" id="1225128"/>
    <lineage>
        <taxon>Bacteria</taxon>
        <taxon>Pseudomonadati</taxon>
        <taxon>Pseudomonadota</taxon>
        <taxon>Alphaproteobacteria</taxon>
        <taxon>Acetobacterales</taxon>
        <taxon>Roseomonadaceae</taxon>
        <taxon>Sediminicoccus</taxon>
    </lineage>
</organism>
<keyword evidence="5" id="KW-0408">Iron</keyword>
<evidence type="ECO:0000256" key="5">
    <source>
        <dbReference type="ARBA" id="ARBA00023004"/>
    </source>
</evidence>
<reference evidence="7 8" key="1">
    <citation type="submission" date="2023-11" db="EMBL/GenBank/DDBJ databases">
        <title>Arctic aerobic anoxygenic photoheterotroph Sediminicoccus rosea KRV36 adapts its photosynthesis to long days of polar summer.</title>
        <authorList>
            <person name="Tomasch J."/>
            <person name="Kopejtka K."/>
            <person name="Bily T."/>
            <person name="Gardiner A.T."/>
            <person name="Gardian Z."/>
            <person name="Shivaramu S."/>
            <person name="Koblizek M."/>
            <person name="Engelhardt F."/>
            <person name="Kaftan D."/>
        </authorList>
    </citation>
    <scope>NUCLEOTIDE SEQUENCE [LARGE SCALE GENOMIC DNA]</scope>
    <source>
        <strain evidence="7 8">R-30</strain>
    </source>
</reference>
<gene>
    <name evidence="7" type="ORF">R9Z33_16850</name>
</gene>
<evidence type="ECO:0000256" key="2">
    <source>
        <dbReference type="ARBA" id="ARBA00022723"/>
    </source>
</evidence>
<dbReference type="PANTHER" id="PTHR43779:SF3">
    <property type="entry name" value="(3R)-3-[(CARBOXYMETHYL)AMINO]FATTY ACID OXYGENASE_DECARBOXYLASE"/>
    <property type="match status" value="1"/>
</dbReference>
<dbReference type="Pfam" id="PF02668">
    <property type="entry name" value="TauD"/>
    <property type="match status" value="1"/>
</dbReference>
<keyword evidence="2" id="KW-0479">Metal-binding</keyword>
<dbReference type="EC" id="1.14.11.-" evidence="7"/>
<evidence type="ECO:0000256" key="1">
    <source>
        <dbReference type="ARBA" id="ARBA00005896"/>
    </source>
</evidence>
<dbReference type="GO" id="GO:0051213">
    <property type="term" value="F:dioxygenase activity"/>
    <property type="evidence" value="ECO:0007669"/>
    <property type="project" value="UniProtKB-KW"/>
</dbReference>
<dbReference type="InterPro" id="IPR042098">
    <property type="entry name" value="TauD-like_sf"/>
</dbReference>
<evidence type="ECO:0000313" key="8">
    <source>
        <dbReference type="Proteomes" id="UP001305521"/>
    </source>
</evidence>
<dbReference type="InterPro" id="IPR051178">
    <property type="entry name" value="TfdA_dioxygenase"/>
</dbReference>
<keyword evidence="4 7" id="KW-0560">Oxidoreductase</keyword>
<comment type="similarity">
    <text evidence="1">Belongs to the TfdA dioxygenase family.</text>
</comment>
<dbReference type="SUPFAM" id="SSF51197">
    <property type="entry name" value="Clavaminate synthase-like"/>
    <property type="match status" value="1"/>
</dbReference>
<accession>A0ABZ0PE39</accession>
<evidence type="ECO:0000259" key="6">
    <source>
        <dbReference type="Pfam" id="PF02668"/>
    </source>
</evidence>
<keyword evidence="3 7" id="KW-0223">Dioxygenase</keyword>